<comment type="catalytic activity">
    <reaction evidence="9 10">
        <text>dTMP + ATP = dTDP + ADP</text>
        <dbReference type="Rhea" id="RHEA:13517"/>
        <dbReference type="ChEBI" id="CHEBI:30616"/>
        <dbReference type="ChEBI" id="CHEBI:58369"/>
        <dbReference type="ChEBI" id="CHEBI:63528"/>
        <dbReference type="ChEBI" id="CHEBI:456216"/>
        <dbReference type="EC" id="2.7.4.9"/>
    </reaction>
</comment>
<dbReference type="Proteomes" id="UP000045782">
    <property type="component" value="Unassembled WGS sequence"/>
</dbReference>
<dbReference type="CDD" id="cd01672">
    <property type="entry name" value="TMPK"/>
    <property type="match status" value="1"/>
</dbReference>
<dbReference type="NCBIfam" id="NF005923">
    <property type="entry name" value="PRK07933.1"/>
    <property type="match status" value="1"/>
</dbReference>
<evidence type="ECO:0000313" key="13">
    <source>
        <dbReference type="Proteomes" id="UP000045782"/>
    </source>
</evidence>
<evidence type="ECO:0000256" key="1">
    <source>
        <dbReference type="ARBA" id="ARBA00009776"/>
    </source>
</evidence>
<evidence type="ECO:0000256" key="10">
    <source>
        <dbReference type="HAMAP-Rule" id="MF_00165"/>
    </source>
</evidence>
<accession>A0A0U0ZQ51</accession>
<dbReference type="EC" id="2.7.4.9" evidence="2 10"/>
<comment type="function">
    <text evidence="10">Phosphorylation of dTMP to form dTDP in both de novo and salvage pathways of dTTP synthesis.</text>
</comment>
<evidence type="ECO:0000256" key="4">
    <source>
        <dbReference type="ARBA" id="ARBA00022679"/>
    </source>
</evidence>
<dbReference type="HAMAP" id="MF_00165">
    <property type="entry name" value="Thymidylate_kinase"/>
    <property type="match status" value="1"/>
</dbReference>
<evidence type="ECO:0000256" key="6">
    <source>
        <dbReference type="ARBA" id="ARBA00022741"/>
    </source>
</evidence>
<keyword evidence="7 10" id="KW-0418">Kinase</keyword>
<evidence type="ECO:0000256" key="3">
    <source>
        <dbReference type="ARBA" id="ARBA00017144"/>
    </source>
</evidence>
<dbReference type="GO" id="GO:0006227">
    <property type="term" value="P:dUDP biosynthetic process"/>
    <property type="evidence" value="ECO:0007669"/>
    <property type="project" value="TreeGrafter"/>
</dbReference>
<evidence type="ECO:0000256" key="5">
    <source>
        <dbReference type="ARBA" id="ARBA00022727"/>
    </source>
</evidence>
<organism evidence="12 13">
    <name type="scientific">Mycobacteroides abscessus</name>
    <dbReference type="NCBI Taxonomy" id="36809"/>
    <lineage>
        <taxon>Bacteria</taxon>
        <taxon>Bacillati</taxon>
        <taxon>Actinomycetota</taxon>
        <taxon>Actinomycetes</taxon>
        <taxon>Mycobacteriales</taxon>
        <taxon>Mycobacteriaceae</taxon>
        <taxon>Mycobacteroides</taxon>
    </lineage>
</organism>
<dbReference type="RefSeq" id="WP_016892938.1">
    <property type="nucleotide sequence ID" value="NZ_CSWP01000005.1"/>
</dbReference>
<evidence type="ECO:0000259" key="11">
    <source>
        <dbReference type="Pfam" id="PF02223"/>
    </source>
</evidence>
<name>A0A0U0ZQ51_9MYCO</name>
<dbReference type="InterPro" id="IPR018094">
    <property type="entry name" value="Thymidylate_kinase"/>
</dbReference>
<dbReference type="AlphaFoldDB" id="A0A0U0ZQ51"/>
<dbReference type="InterPro" id="IPR039430">
    <property type="entry name" value="Thymidylate_kin-like_dom"/>
</dbReference>
<reference evidence="12 13" key="1">
    <citation type="submission" date="2015-03" db="EMBL/GenBank/DDBJ databases">
        <authorList>
            <person name="Murphy D."/>
        </authorList>
    </citation>
    <scope>NUCLEOTIDE SEQUENCE [LARGE SCALE GENOMIC DNA]</scope>
    <source>
        <strain evidence="12 13">PAP088</strain>
    </source>
</reference>
<dbReference type="InterPro" id="IPR027417">
    <property type="entry name" value="P-loop_NTPase"/>
</dbReference>
<dbReference type="GO" id="GO:0004798">
    <property type="term" value="F:dTMP kinase activity"/>
    <property type="evidence" value="ECO:0007669"/>
    <property type="project" value="UniProtKB-UniRule"/>
</dbReference>
<dbReference type="SUPFAM" id="SSF52540">
    <property type="entry name" value="P-loop containing nucleoside triphosphate hydrolases"/>
    <property type="match status" value="1"/>
</dbReference>
<dbReference type="Gene3D" id="3.40.50.300">
    <property type="entry name" value="P-loop containing nucleotide triphosphate hydrolases"/>
    <property type="match status" value="1"/>
</dbReference>
<dbReference type="Pfam" id="PF02223">
    <property type="entry name" value="Thymidylate_kin"/>
    <property type="match status" value="1"/>
</dbReference>
<dbReference type="PANTHER" id="PTHR10344">
    <property type="entry name" value="THYMIDYLATE KINASE"/>
    <property type="match status" value="1"/>
</dbReference>
<keyword evidence="4 10" id="KW-0808">Transferase</keyword>
<dbReference type="GO" id="GO:0006235">
    <property type="term" value="P:dTTP biosynthetic process"/>
    <property type="evidence" value="ECO:0007669"/>
    <property type="project" value="UniProtKB-UniRule"/>
</dbReference>
<feature type="domain" description="Thymidylate kinase-like" evidence="11">
    <location>
        <begin position="7"/>
        <end position="188"/>
    </location>
</feature>
<keyword evidence="5 10" id="KW-0545">Nucleotide biosynthesis</keyword>
<dbReference type="GO" id="GO:0005829">
    <property type="term" value="C:cytosol"/>
    <property type="evidence" value="ECO:0007669"/>
    <property type="project" value="TreeGrafter"/>
</dbReference>
<dbReference type="GO" id="GO:0005524">
    <property type="term" value="F:ATP binding"/>
    <property type="evidence" value="ECO:0007669"/>
    <property type="project" value="UniProtKB-UniRule"/>
</dbReference>
<evidence type="ECO:0000256" key="9">
    <source>
        <dbReference type="ARBA" id="ARBA00048743"/>
    </source>
</evidence>
<evidence type="ECO:0000256" key="2">
    <source>
        <dbReference type="ARBA" id="ARBA00012980"/>
    </source>
</evidence>
<dbReference type="EMBL" id="CSWP01000005">
    <property type="protein sequence ID" value="CPV55294.1"/>
    <property type="molecule type" value="Genomic_DNA"/>
</dbReference>
<keyword evidence="6 10" id="KW-0547">Nucleotide-binding</keyword>
<comment type="caution">
    <text evidence="10">Lacks conserved residue(s) required for the propagation of feature annotation.</text>
</comment>
<evidence type="ECO:0000313" key="12">
    <source>
        <dbReference type="EMBL" id="CPV55294.1"/>
    </source>
</evidence>
<gene>
    <name evidence="10 12" type="primary">tmk</name>
    <name evidence="12" type="ORF">ERS075579_02665</name>
</gene>
<comment type="similarity">
    <text evidence="1 10">Belongs to the thymidylate kinase family.</text>
</comment>
<sequence>MGQLIAIEGVDGAGKRTLTRALTRRSISQGLSVATLDFPRYGRSVHADLAAESLKGGHGDVVSSAYAMGLLFALDRRDARDELAGLTRSHDLVILDRWVASNAAYGAARLHQDGDGDMARWVHQLEYERFGLPHPDWQVFLDVSPELAQQRARQREQQESDRARDTYERDLDLQQRVSAAYADLAQRDWGGPWVITDGAEPEALAAQLLRRA</sequence>
<evidence type="ECO:0000256" key="8">
    <source>
        <dbReference type="ARBA" id="ARBA00022840"/>
    </source>
</evidence>
<dbReference type="PANTHER" id="PTHR10344:SF4">
    <property type="entry name" value="UMP-CMP KINASE 2, MITOCHONDRIAL"/>
    <property type="match status" value="1"/>
</dbReference>
<protein>
    <recommendedName>
        <fullName evidence="3 10">Thymidylate kinase</fullName>
        <ecNumber evidence="2 10">2.7.4.9</ecNumber>
    </recommendedName>
    <alternativeName>
        <fullName evidence="10">dTMP kinase</fullName>
    </alternativeName>
</protein>
<evidence type="ECO:0000256" key="7">
    <source>
        <dbReference type="ARBA" id="ARBA00022777"/>
    </source>
</evidence>
<proteinExistence type="inferred from homology"/>
<dbReference type="GO" id="GO:0006233">
    <property type="term" value="P:dTDP biosynthetic process"/>
    <property type="evidence" value="ECO:0007669"/>
    <property type="project" value="InterPro"/>
</dbReference>
<keyword evidence="8 10" id="KW-0067">ATP-binding</keyword>